<dbReference type="InterPro" id="IPR013549">
    <property type="entry name" value="DUF1731"/>
</dbReference>
<evidence type="ECO:0000259" key="2">
    <source>
        <dbReference type="Pfam" id="PF01370"/>
    </source>
</evidence>
<dbReference type="SUPFAM" id="SSF51735">
    <property type="entry name" value="NAD(P)-binding Rossmann-fold domains"/>
    <property type="match status" value="1"/>
</dbReference>
<organism evidence="4 5">
    <name type="scientific">Sporichthya brevicatena</name>
    <dbReference type="NCBI Taxonomy" id="171442"/>
    <lineage>
        <taxon>Bacteria</taxon>
        <taxon>Bacillati</taxon>
        <taxon>Actinomycetota</taxon>
        <taxon>Actinomycetes</taxon>
        <taxon>Sporichthyales</taxon>
        <taxon>Sporichthyaceae</taxon>
        <taxon>Sporichthya</taxon>
    </lineage>
</organism>
<dbReference type="EMBL" id="BAAAHE010000003">
    <property type="protein sequence ID" value="GAA0604287.1"/>
    <property type="molecule type" value="Genomic_DNA"/>
</dbReference>
<evidence type="ECO:0000313" key="5">
    <source>
        <dbReference type="Proteomes" id="UP001500957"/>
    </source>
</evidence>
<evidence type="ECO:0000313" key="4">
    <source>
        <dbReference type="EMBL" id="GAA0604287.1"/>
    </source>
</evidence>
<evidence type="ECO:0000256" key="1">
    <source>
        <dbReference type="ARBA" id="ARBA00009353"/>
    </source>
</evidence>
<evidence type="ECO:0000259" key="3">
    <source>
        <dbReference type="Pfam" id="PF08338"/>
    </source>
</evidence>
<dbReference type="NCBIfam" id="TIGR01777">
    <property type="entry name" value="yfcH"/>
    <property type="match status" value="1"/>
</dbReference>
<dbReference type="InterPro" id="IPR036291">
    <property type="entry name" value="NAD(P)-bd_dom_sf"/>
</dbReference>
<feature type="domain" description="NAD-dependent epimerase/dehydratase" evidence="2">
    <location>
        <begin position="3"/>
        <end position="215"/>
    </location>
</feature>
<comment type="caution">
    <text evidence="4">The sequence shown here is derived from an EMBL/GenBank/DDBJ whole genome shotgun (WGS) entry which is preliminary data.</text>
</comment>
<dbReference type="Pfam" id="PF08338">
    <property type="entry name" value="DUF1731"/>
    <property type="match status" value="1"/>
</dbReference>
<dbReference type="RefSeq" id="WP_344600751.1">
    <property type="nucleotide sequence ID" value="NZ_BAAAHE010000003.1"/>
</dbReference>
<proteinExistence type="inferred from homology"/>
<dbReference type="PANTHER" id="PTHR11092:SF0">
    <property type="entry name" value="EPIMERASE FAMILY PROTEIN SDR39U1"/>
    <property type="match status" value="1"/>
</dbReference>
<dbReference type="Proteomes" id="UP001500957">
    <property type="component" value="Unassembled WGS sequence"/>
</dbReference>
<dbReference type="PANTHER" id="PTHR11092">
    <property type="entry name" value="SUGAR NUCLEOTIDE EPIMERASE RELATED"/>
    <property type="match status" value="1"/>
</dbReference>
<gene>
    <name evidence="4" type="ORF">GCM10009547_02560</name>
</gene>
<dbReference type="Gene3D" id="3.40.50.720">
    <property type="entry name" value="NAD(P)-binding Rossmann-like Domain"/>
    <property type="match status" value="1"/>
</dbReference>
<reference evidence="5" key="1">
    <citation type="journal article" date="2019" name="Int. J. Syst. Evol. Microbiol.">
        <title>The Global Catalogue of Microorganisms (GCM) 10K type strain sequencing project: providing services to taxonomists for standard genome sequencing and annotation.</title>
        <authorList>
            <consortium name="The Broad Institute Genomics Platform"/>
            <consortium name="The Broad Institute Genome Sequencing Center for Infectious Disease"/>
            <person name="Wu L."/>
            <person name="Ma J."/>
        </authorList>
    </citation>
    <scope>NUCLEOTIDE SEQUENCE [LARGE SCALE GENOMIC DNA]</scope>
    <source>
        <strain evidence="5">JCM 10671</strain>
    </source>
</reference>
<dbReference type="InterPro" id="IPR001509">
    <property type="entry name" value="Epimerase_deHydtase"/>
</dbReference>
<keyword evidence="5" id="KW-1185">Reference proteome</keyword>
<sequence length="293" mass="31175">MKIAVCGSSGLIGTALVDALRADGHEVLRLVRRAPRGADEVQWDPSQPLSPGKLAGVEAAVNLSGAGVGDKRWSEAYKRTLVDSRVDPTHTLATALAALDDKPRVLLQGSAIGYYGDHGDTKVDETFGPADDFLARLTVRWEAAAAPAEDAGIRVCYLRTGLVVAREGGAWGRLFPIFKFGLGGKLGNGRQYWSFISLTDHVRALKFLLTSDVSGPVNLTGPEPVTNAEVTKAMGRVLHRPTLFPVPAIALKVALGEFSTETLRSQRVVPAVLSKAGFSFEHPTIEAAIRAAA</sequence>
<name>A0ABP3R7R2_9ACTN</name>
<accession>A0ABP3R7R2</accession>
<dbReference type="InterPro" id="IPR010099">
    <property type="entry name" value="SDR39U1"/>
</dbReference>
<feature type="domain" description="DUF1731" evidence="3">
    <location>
        <begin position="246"/>
        <end position="291"/>
    </location>
</feature>
<comment type="similarity">
    <text evidence="1">Belongs to the NAD(P)-dependent epimerase/dehydratase family. SDR39U1 subfamily.</text>
</comment>
<protein>
    <submittedName>
        <fullName evidence="4">TIGR01777 family oxidoreductase</fullName>
    </submittedName>
</protein>
<dbReference type="Pfam" id="PF01370">
    <property type="entry name" value="Epimerase"/>
    <property type="match status" value="1"/>
</dbReference>